<dbReference type="EMBL" id="JBFOLK010000001">
    <property type="protein sequence ID" value="KAL2542740.1"/>
    <property type="molecule type" value="Genomic_DNA"/>
</dbReference>
<evidence type="ECO:0000313" key="1">
    <source>
        <dbReference type="EMBL" id="KAL2542740.1"/>
    </source>
</evidence>
<keyword evidence="2" id="KW-1185">Reference proteome</keyword>
<reference evidence="2" key="1">
    <citation type="submission" date="2024-07" db="EMBL/GenBank/DDBJ databases">
        <title>Two chromosome-level genome assemblies of Korean endemic species Abeliophyllum distichum and Forsythia ovata (Oleaceae).</title>
        <authorList>
            <person name="Jang H."/>
        </authorList>
    </citation>
    <scope>NUCLEOTIDE SEQUENCE [LARGE SCALE GENOMIC DNA]</scope>
</reference>
<comment type="caution">
    <text evidence="1">The sequence shown here is derived from an EMBL/GenBank/DDBJ whole genome shotgun (WGS) entry which is preliminary data.</text>
</comment>
<dbReference type="AlphaFoldDB" id="A0ABD1VZQ3"/>
<proteinExistence type="predicted"/>
<organism evidence="1 2">
    <name type="scientific">Abeliophyllum distichum</name>
    <dbReference type="NCBI Taxonomy" id="126358"/>
    <lineage>
        <taxon>Eukaryota</taxon>
        <taxon>Viridiplantae</taxon>
        <taxon>Streptophyta</taxon>
        <taxon>Embryophyta</taxon>
        <taxon>Tracheophyta</taxon>
        <taxon>Spermatophyta</taxon>
        <taxon>Magnoliopsida</taxon>
        <taxon>eudicotyledons</taxon>
        <taxon>Gunneridae</taxon>
        <taxon>Pentapetalae</taxon>
        <taxon>asterids</taxon>
        <taxon>lamiids</taxon>
        <taxon>Lamiales</taxon>
        <taxon>Oleaceae</taxon>
        <taxon>Forsythieae</taxon>
        <taxon>Abeliophyllum</taxon>
    </lineage>
</organism>
<gene>
    <name evidence="1" type="ORF">Adt_03718</name>
</gene>
<evidence type="ECO:0000313" key="2">
    <source>
        <dbReference type="Proteomes" id="UP001604336"/>
    </source>
</evidence>
<protein>
    <submittedName>
        <fullName evidence="1">Uncharacterized protein</fullName>
    </submittedName>
</protein>
<name>A0ABD1VZQ3_9LAMI</name>
<sequence>MVSRTDEGSHFLTGELQRSRIWSISIDQYLNTVKLLADNLEIVVKPYLYSNLVTQVLAGLDEKYTLIVVELNSRESISYGEFQNTLMTFESRLEHLNTVKNEAARININQTSVEFTQRPGYNNQF</sequence>
<dbReference type="Proteomes" id="UP001604336">
    <property type="component" value="Unassembled WGS sequence"/>
</dbReference>
<accession>A0ABD1VZQ3</accession>